<organism evidence="1">
    <name type="scientific">mine drainage metagenome</name>
    <dbReference type="NCBI Taxonomy" id="410659"/>
    <lineage>
        <taxon>unclassified sequences</taxon>
        <taxon>metagenomes</taxon>
        <taxon>ecological metagenomes</taxon>
    </lineage>
</organism>
<reference evidence="1" key="1">
    <citation type="submission" date="2016-10" db="EMBL/GenBank/DDBJ databases">
        <title>Sequence of Gallionella enrichment culture.</title>
        <authorList>
            <person name="Poehlein A."/>
            <person name="Muehling M."/>
            <person name="Daniel R."/>
        </authorList>
    </citation>
    <scope>NUCLEOTIDE SEQUENCE</scope>
</reference>
<comment type="caution">
    <text evidence="1">The sequence shown here is derived from an EMBL/GenBank/DDBJ whole genome shotgun (WGS) entry which is preliminary data.</text>
</comment>
<dbReference type="EMBL" id="MLJW01002237">
    <property type="protein sequence ID" value="OIQ75215.1"/>
    <property type="molecule type" value="Genomic_DNA"/>
</dbReference>
<dbReference type="AlphaFoldDB" id="A0A1J5Q5E4"/>
<protein>
    <submittedName>
        <fullName evidence="1">Uncharacterized protein</fullName>
    </submittedName>
</protein>
<sequence>MRTGEIDPDALGVERFRAGEGEVKAELAGCVQPRGADVVAVAGPHHLFPRNRAAMFFERHHVGHDLTGVGAVGQPIDDGNRGIFRHLLQRRLFKGADHDEIDIARQYAGGVGDGFAVAKLHVGARQHHGLPAHLAHADVEGNPCAGRGFLENQRDHAAGKRLIVIGRAFGAVVARGLHGAGAVDHRAKVGGVGGVDIEKMGHVRLSGRRRGLSAPGPPRIFLPKQMVKPRFPRRWRWRRGGSAPRLCRCRGC</sequence>
<name>A0A1J5Q5E4_9ZZZZ</name>
<accession>A0A1J5Q5E4</accession>
<gene>
    <name evidence="1" type="ORF">GALL_431160</name>
</gene>
<evidence type="ECO:0000313" key="1">
    <source>
        <dbReference type="EMBL" id="OIQ75215.1"/>
    </source>
</evidence>
<proteinExistence type="predicted"/>